<sequence>MPDPTKVSDASVIPRVGVAVFVFNEKGHILLGKRTGSHGSGTLALPGGHLELHESFQECAFREVLEETGIELDPSTSEAQPWSGISFVTAVNSVHMRDHGETQTSSSSPPLGRHYVTIFMKARATLRPGQETVQALVTEPEKCLGWVWVPWSYLRAMSVSQSSIEEMKRRAESEGNRLPVGLEKLLRAERLAEAMSVTGDRDDLKRERRVGVAHDGLGPLDDEEAVAWAQADEFAQGSPLFQPLVNFLVQNPHLGPGLN</sequence>
<organism evidence="1 2">
    <name type="scientific">Violaceomyces palustris</name>
    <dbReference type="NCBI Taxonomy" id="1673888"/>
    <lineage>
        <taxon>Eukaryota</taxon>
        <taxon>Fungi</taxon>
        <taxon>Dikarya</taxon>
        <taxon>Basidiomycota</taxon>
        <taxon>Ustilaginomycotina</taxon>
        <taxon>Ustilaginomycetes</taxon>
        <taxon>Violaceomycetales</taxon>
        <taxon>Violaceomycetaceae</taxon>
        <taxon>Violaceomyces</taxon>
    </lineage>
</organism>
<dbReference type="EMBL" id="KZ820285">
    <property type="protein sequence ID" value="PWN48016.1"/>
    <property type="molecule type" value="Genomic_DNA"/>
</dbReference>
<evidence type="ECO:0000313" key="2">
    <source>
        <dbReference type="Proteomes" id="UP000245626"/>
    </source>
</evidence>
<proteinExistence type="predicted"/>
<evidence type="ECO:0000313" key="1">
    <source>
        <dbReference type="EMBL" id="PWN48016.1"/>
    </source>
</evidence>
<protein>
    <submittedName>
        <fullName evidence="1">Uncharacterized protein</fullName>
    </submittedName>
</protein>
<name>A0ACD0NQD2_9BASI</name>
<gene>
    <name evidence="1" type="ORF">IE53DRAFT_412627</name>
</gene>
<reference evidence="1 2" key="1">
    <citation type="journal article" date="2018" name="Mol. Biol. Evol.">
        <title>Broad Genomic Sampling Reveals a Smut Pathogenic Ancestry of the Fungal Clade Ustilaginomycotina.</title>
        <authorList>
            <person name="Kijpornyongpan T."/>
            <person name="Mondo S.J."/>
            <person name="Barry K."/>
            <person name="Sandor L."/>
            <person name="Lee J."/>
            <person name="Lipzen A."/>
            <person name="Pangilinan J."/>
            <person name="LaButti K."/>
            <person name="Hainaut M."/>
            <person name="Henrissat B."/>
            <person name="Grigoriev I.V."/>
            <person name="Spatafora J.W."/>
            <person name="Aime M.C."/>
        </authorList>
    </citation>
    <scope>NUCLEOTIDE SEQUENCE [LARGE SCALE GENOMIC DNA]</scope>
    <source>
        <strain evidence="1 2">SA 807</strain>
    </source>
</reference>
<accession>A0ACD0NQD2</accession>
<keyword evidence="2" id="KW-1185">Reference proteome</keyword>
<dbReference type="Proteomes" id="UP000245626">
    <property type="component" value="Unassembled WGS sequence"/>
</dbReference>